<protein>
    <submittedName>
        <fullName evidence="2">Uncharacterized protein</fullName>
    </submittedName>
</protein>
<reference evidence="2" key="2">
    <citation type="submission" date="2020-09" db="EMBL/GenBank/DDBJ databases">
        <authorList>
            <person name="Sun Q."/>
            <person name="Ohkuma M."/>
        </authorList>
    </citation>
    <scope>NUCLEOTIDE SEQUENCE</scope>
    <source>
        <strain evidence="2">JCM 14719</strain>
    </source>
</reference>
<feature type="transmembrane region" description="Helical" evidence="1">
    <location>
        <begin position="7"/>
        <end position="26"/>
    </location>
</feature>
<dbReference type="Proteomes" id="UP000637720">
    <property type="component" value="Unassembled WGS sequence"/>
</dbReference>
<keyword evidence="1" id="KW-0472">Membrane</keyword>
<dbReference type="AlphaFoldDB" id="A0A8J3F9J9"/>
<gene>
    <name evidence="2" type="ORF">GCM10007043_04780</name>
</gene>
<feature type="transmembrane region" description="Helical" evidence="1">
    <location>
        <begin position="87"/>
        <end position="108"/>
    </location>
</feature>
<dbReference type="EMBL" id="BMOF01000005">
    <property type="protein sequence ID" value="GGJ94055.1"/>
    <property type="molecule type" value="Genomic_DNA"/>
</dbReference>
<proteinExistence type="predicted"/>
<feature type="transmembrane region" description="Helical" evidence="1">
    <location>
        <begin position="176"/>
        <end position="194"/>
    </location>
</feature>
<feature type="transmembrane region" description="Helical" evidence="1">
    <location>
        <begin position="64"/>
        <end position="81"/>
    </location>
</feature>
<organism evidence="2 3">
    <name type="scientific">Calditerricola satsumensis</name>
    <dbReference type="NCBI Taxonomy" id="373054"/>
    <lineage>
        <taxon>Bacteria</taxon>
        <taxon>Bacillati</taxon>
        <taxon>Bacillota</taxon>
        <taxon>Bacilli</taxon>
        <taxon>Bacillales</taxon>
        <taxon>Bacillaceae</taxon>
        <taxon>Calditerricola</taxon>
    </lineage>
</organism>
<evidence type="ECO:0000313" key="2">
    <source>
        <dbReference type="EMBL" id="GGJ94055.1"/>
    </source>
</evidence>
<accession>A0A8J3F9J9</accession>
<evidence type="ECO:0000313" key="3">
    <source>
        <dbReference type="Proteomes" id="UP000637720"/>
    </source>
</evidence>
<dbReference type="Pfam" id="PF24124">
    <property type="entry name" value="YphA"/>
    <property type="match status" value="1"/>
</dbReference>
<evidence type="ECO:0000256" key="1">
    <source>
        <dbReference type="SAM" id="Phobius"/>
    </source>
</evidence>
<sequence length="208" mass="23010">MMAVTVTFFYYVFLWMVLVSTWSGWLDDLLRQAGLTRGVVYLWSAGSALTVPLHVTVDGWRIGVGFYLAPFLAAWVLWARLRDADPLYGLAAALLVGMMRTLLLILLARDPVLAVLPPEWLVPLAIGALAAVVAPYAWQWLPVTLLAYGVSEPLWRWWLSAQANVRVIGDQAYADGLSVALMTAILAAGVVRTARRGISRGLRWKRTS</sequence>
<keyword evidence="1" id="KW-0812">Transmembrane</keyword>
<name>A0A8J3F9J9_9BACI</name>
<keyword evidence="1" id="KW-1133">Transmembrane helix</keyword>
<keyword evidence="3" id="KW-1185">Reference proteome</keyword>
<reference evidence="2" key="1">
    <citation type="journal article" date="2014" name="Int. J. Syst. Evol. Microbiol.">
        <title>Complete genome sequence of Corynebacterium casei LMG S-19264T (=DSM 44701T), isolated from a smear-ripened cheese.</title>
        <authorList>
            <consortium name="US DOE Joint Genome Institute (JGI-PGF)"/>
            <person name="Walter F."/>
            <person name="Albersmeier A."/>
            <person name="Kalinowski J."/>
            <person name="Ruckert C."/>
        </authorList>
    </citation>
    <scope>NUCLEOTIDE SEQUENCE</scope>
    <source>
        <strain evidence="2">JCM 14719</strain>
    </source>
</reference>
<dbReference type="RefSeq" id="WP_188816684.1">
    <property type="nucleotide sequence ID" value="NZ_BMOF01000005.1"/>
</dbReference>
<comment type="caution">
    <text evidence="2">The sequence shown here is derived from an EMBL/GenBank/DDBJ whole genome shotgun (WGS) entry which is preliminary data.</text>
</comment>
<feature type="transmembrane region" description="Helical" evidence="1">
    <location>
        <begin position="38"/>
        <end position="57"/>
    </location>
</feature>
<dbReference type="InterPro" id="IPR014617">
    <property type="entry name" value="YphA_Bacsu"/>
</dbReference>